<comment type="caution">
    <text evidence="2">The sequence shown here is derived from an EMBL/GenBank/DDBJ whole genome shotgun (WGS) entry which is preliminary data.</text>
</comment>
<evidence type="ECO:0000256" key="1">
    <source>
        <dbReference type="SAM" id="Phobius"/>
    </source>
</evidence>
<proteinExistence type="predicted"/>
<accession>A0A5B2VCH9</accession>
<evidence type="ECO:0000313" key="2">
    <source>
        <dbReference type="EMBL" id="KAA2236019.1"/>
    </source>
</evidence>
<dbReference type="EMBL" id="VUOA01000029">
    <property type="protein sequence ID" value="KAA2236019.1"/>
    <property type="molecule type" value="Genomic_DNA"/>
</dbReference>
<keyword evidence="1" id="KW-0472">Membrane</keyword>
<keyword evidence="1" id="KW-0812">Transmembrane</keyword>
<organism evidence="2 3">
    <name type="scientific">Salinarimonas soli</name>
    <dbReference type="NCBI Taxonomy" id="1638099"/>
    <lineage>
        <taxon>Bacteria</taxon>
        <taxon>Pseudomonadati</taxon>
        <taxon>Pseudomonadota</taxon>
        <taxon>Alphaproteobacteria</taxon>
        <taxon>Hyphomicrobiales</taxon>
        <taxon>Salinarimonadaceae</taxon>
        <taxon>Salinarimonas</taxon>
    </lineage>
</organism>
<name>A0A5B2VCH9_9HYPH</name>
<feature type="transmembrane region" description="Helical" evidence="1">
    <location>
        <begin position="42"/>
        <end position="62"/>
    </location>
</feature>
<evidence type="ECO:0000313" key="3">
    <source>
        <dbReference type="Proteomes" id="UP000323142"/>
    </source>
</evidence>
<dbReference type="RefSeq" id="WP_149819603.1">
    <property type="nucleotide sequence ID" value="NZ_VUOA01000029.1"/>
</dbReference>
<gene>
    <name evidence="2" type="ORF">F0L46_16725</name>
</gene>
<reference evidence="2 3" key="2">
    <citation type="submission" date="2019-09" db="EMBL/GenBank/DDBJ databases">
        <authorList>
            <person name="Jin C."/>
        </authorList>
    </citation>
    <scope>NUCLEOTIDE SEQUENCE [LARGE SCALE GENOMIC DNA]</scope>
    <source>
        <strain evidence="2 3">BN140002</strain>
    </source>
</reference>
<protein>
    <submittedName>
        <fullName evidence="2">Uncharacterized protein</fullName>
    </submittedName>
</protein>
<keyword evidence="1" id="KW-1133">Transmembrane helix</keyword>
<reference evidence="2 3" key="1">
    <citation type="submission" date="2019-09" db="EMBL/GenBank/DDBJ databases">
        <title>Salinarimonas rosea gen. nov., sp. nov., a new member of the a-2 subgroup of the Proteobacteria.</title>
        <authorList>
            <person name="Liu J."/>
        </authorList>
    </citation>
    <scope>NUCLEOTIDE SEQUENCE [LARGE SCALE GENOMIC DNA]</scope>
    <source>
        <strain evidence="2 3">BN140002</strain>
    </source>
</reference>
<dbReference type="Proteomes" id="UP000323142">
    <property type="component" value="Unassembled WGS sequence"/>
</dbReference>
<dbReference type="AlphaFoldDB" id="A0A5B2VCH9"/>
<sequence length="114" mass="12323">MDDVLAWWDWIQARGGPALAAAWRWTEAHALALHGALKAAPYGLEAALAVALAGWIAALLLWRTRSDLRRRLDESGAALRASEERLAGERRWREATARVDQKAATAAAAVAPSA</sequence>
<keyword evidence="3" id="KW-1185">Reference proteome</keyword>